<proteinExistence type="predicted"/>
<dbReference type="EMBL" id="AJVK01008580">
    <property type="status" value="NOT_ANNOTATED_CDS"/>
    <property type="molecule type" value="Genomic_DNA"/>
</dbReference>
<feature type="region of interest" description="Disordered" evidence="1">
    <location>
        <begin position="786"/>
        <end position="810"/>
    </location>
</feature>
<dbReference type="EMBL" id="AJVK01008579">
    <property type="status" value="NOT_ANNOTATED_CDS"/>
    <property type="molecule type" value="Genomic_DNA"/>
</dbReference>
<feature type="compositionally biased region" description="Low complexity" evidence="1">
    <location>
        <begin position="310"/>
        <end position="320"/>
    </location>
</feature>
<accession>A0A1B0DQI4</accession>
<feature type="compositionally biased region" description="Basic and acidic residues" evidence="1">
    <location>
        <begin position="791"/>
        <end position="810"/>
    </location>
</feature>
<name>A0A1B0DQI4_PHLPP</name>
<dbReference type="EnsemblMetazoa" id="PPAI010775-RA">
    <property type="protein sequence ID" value="PPAI010775-PA"/>
    <property type="gene ID" value="PPAI010775"/>
</dbReference>
<feature type="region of interest" description="Disordered" evidence="1">
    <location>
        <begin position="738"/>
        <end position="758"/>
    </location>
</feature>
<dbReference type="EMBL" id="AJVK01008581">
    <property type="status" value="NOT_ANNOTATED_CDS"/>
    <property type="molecule type" value="Genomic_DNA"/>
</dbReference>
<feature type="region of interest" description="Disordered" evidence="1">
    <location>
        <begin position="695"/>
        <end position="714"/>
    </location>
</feature>
<dbReference type="AlphaFoldDB" id="A0A1B0DQI4"/>
<dbReference type="VEuPathDB" id="VectorBase:PPAI010775"/>
<evidence type="ECO:0000313" key="2">
    <source>
        <dbReference type="EnsemblMetazoa" id="PPAI010775-PA"/>
    </source>
</evidence>
<dbReference type="VEuPathDB" id="VectorBase:PPAPM1_004219"/>
<feature type="compositionally biased region" description="Polar residues" evidence="1">
    <location>
        <begin position="191"/>
        <end position="217"/>
    </location>
</feature>
<feature type="compositionally biased region" description="Low complexity" evidence="1">
    <location>
        <begin position="445"/>
        <end position="459"/>
    </location>
</feature>
<feature type="compositionally biased region" description="Basic and acidic residues" evidence="1">
    <location>
        <begin position="29"/>
        <end position="39"/>
    </location>
</feature>
<dbReference type="Proteomes" id="UP000092462">
    <property type="component" value="Unassembled WGS sequence"/>
</dbReference>
<keyword evidence="3" id="KW-1185">Reference proteome</keyword>
<evidence type="ECO:0000313" key="3">
    <source>
        <dbReference type="Proteomes" id="UP000092462"/>
    </source>
</evidence>
<evidence type="ECO:0000256" key="1">
    <source>
        <dbReference type="SAM" id="MobiDB-lite"/>
    </source>
</evidence>
<feature type="compositionally biased region" description="Basic and acidic residues" evidence="1">
    <location>
        <begin position="421"/>
        <end position="442"/>
    </location>
</feature>
<feature type="region of interest" description="Disordered" evidence="1">
    <location>
        <begin position="159"/>
        <end position="217"/>
    </location>
</feature>
<protein>
    <submittedName>
        <fullName evidence="2">Uncharacterized protein</fullName>
    </submittedName>
</protein>
<dbReference type="EMBL" id="AJVK01008582">
    <property type="status" value="NOT_ANNOTATED_CDS"/>
    <property type="molecule type" value="Genomic_DNA"/>
</dbReference>
<feature type="region of interest" description="Disordered" evidence="1">
    <location>
        <begin position="304"/>
        <end position="333"/>
    </location>
</feature>
<reference evidence="2" key="1">
    <citation type="submission" date="2022-08" db="UniProtKB">
        <authorList>
            <consortium name="EnsemblMetazoa"/>
        </authorList>
    </citation>
    <scope>IDENTIFICATION</scope>
    <source>
        <strain evidence="2">Israel</strain>
    </source>
</reference>
<feature type="region of interest" description="Disordered" evidence="1">
    <location>
        <begin position="19"/>
        <end position="77"/>
    </location>
</feature>
<feature type="region of interest" description="Disordered" evidence="1">
    <location>
        <begin position="98"/>
        <end position="139"/>
    </location>
</feature>
<organism evidence="2 3">
    <name type="scientific">Phlebotomus papatasi</name>
    <name type="common">Sandfly</name>
    <dbReference type="NCBI Taxonomy" id="29031"/>
    <lineage>
        <taxon>Eukaryota</taxon>
        <taxon>Metazoa</taxon>
        <taxon>Ecdysozoa</taxon>
        <taxon>Arthropoda</taxon>
        <taxon>Hexapoda</taxon>
        <taxon>Insecta</taxon>
        <taxon>Pterygota</taxon>
        <taxon>Neoptera</taxon>
        <taxon>Endopterygota</taxon>
        <taxon>Diptera</taxon>
        <taxon>Nematocera</taxon>
        <taxon>Psychodoidea</taxon>
        <taxon>Psychodidae</taxon>
        <taxon>Phlebotomus</taxon>
        <taxon>Phlebotomus</taxon>
    </lineage>
</organism>
<feature type="compositionally biased region" description="Low complexity" evidence="1">
    <location>
        <begin position="180"/>
        <end position="190"/>
    </location>
</feature>
<feature type="compositionally biased region" description="Polar residues" evidence="1">
    <location>
        <begin position="98"/>
        <end position="109"/>
    </location>
</feature>
<sequence length="810" mass="88111">MDECQNVIEFDEFVDAIQDDVTDNMGQSESKKNSKKERANGSVETKGTAMSFGFRKKSAPTGGKKNGNVSTKEKEKITGEDMAVTVIGNRSVLKSNLIENDKNGNSGSRDSLDEAIQTGRSTPRLSAPKKEIAGTNYRSNRFGFRQSNVVRPASTGLTPKIAEFDSNSNNNFTDKRRSKSASGSASARSSTQINEMHQKVTNQPQNPKIATASNHQNQQSLRAAFFEAQPKTTAVRTGFHTNDIIRPTPQLPVVPTVTKFTLHTANLPRPQVPVPISLTTKAMDSKGAKQALNTSRRSFFAGTASRDTSLDSGISSYDSSHNAPGTRKARVRQRNLEVVMNGRHTFQVRDLDDSLSDETIVPLALPKLPSAFQASRQPAPTSGLIRIDQPNYREFHRDSGSPPRKPSIPSDIESLEEDGEEGKLFRDKAASEKKGSQVEAIKDFSPSSKQSSPGSSRASWGHGGESMAHKDFSSLSLSSDDSKEPARVSSIVIKDEDITSITFTLDQPLSSANDYLPPYRVIRDAPPREDSLTLREDTQFAEMAAAVSDILLDDETSPTDSLVSSCTDTDELMKKNSHAKRKSPDGVKTIRDLEKDIDEISPELDDINLISPVMVGTPTHASTSLSLSEAGRDFLIDDEIADQPALVFNDQNETASNMQASTADTVTLHEVNSVENLGDLAASLTQSGQKHLSNCSAASVNRTPRRIPRSESLDTLSPCESIASDDLMIDYQSQSSLDSVDRVARSNGSGGSGSALHSMDENQLWSELEAQGGELLREWSSLLRVNGTKPSTRDSITREIDQLGVSREDN</sequence>
<dbReference type="EMBL" id="AJVK01008583">
    <property type="status" value="NOT_ANNOTATED_CDS"/>
    <property type="molecule type" value="Genomic_DNA"/>
</dbReference>
<feature type="region of interest" description="Disordered" evidence="1">
    <location>
        <begin position="372"/>
        <end position="490"/>
    </location>
</feature>